<dbReference type="EMBL" id="QFFI01000043">
    <property type="protein sequence ID" value="PWG61227.1"/>
    <property type="molecule type" value="Genomic_DNA"/>
</dbReference>
<dbReference type="PROSITE" id="PS51891">
    <property type="entry name" value="CENP_V_GFA"/>
    <property type="match status" value="1"/>
</dbReference>
<organism evidence="6 7">
    <name type="scientific">Sediminicurvatus halobius</name>
    <dbReference type="NCBI Taxonomy" id="2182432"/>
    <lineage>
        <taxon>Bacteria</taxon>
        <taxon>Pseudomonadati</taxon>
        <taxon>Pseudomonadota</taxon>
        <taxon>Gammaproteobacteria</taxon>
        <taxon>Chromatiales</taxon>
        <taxon>Ectothiorhodospiraceae</taxon>
        <taxon>Sediminicurvatus</taxon>
    </lineage>
</organism>
<dbReference type="Gene3D" id="3.90.1590.10">
    <property type="entry name" value="glutathione-dependent formaldehyde- activating enzyme (gfa)"/>
    <property type="match status" value="1"/>
</dbReference>
<dbReference type="OrthoDB" id="4188830at2"/>
<dbReference type="Pfam" id="PF04828">
    <property type="entry name" value="GFA"/>
    <property type="match status" value="1"/>
</dbReference>
<comment type="similarity">
    <text evidence="1">Belongs to the Gfa family.</text>
</comment>
<keyword evidence="3" id="KW-0862">Zinc</keyword>
<feature type="domain" description="CENP-V/GFA" evidence="5">
    <location>
        <begin position="7"/>
        <end position="123"/>
    </location>
</feature>
<dbReference type="PANTHER" id="PTHR33337:SF40">
    <property type="entry name" value="CENP-V_GFA DOMAIN-CONTAINING PROTEIN-RELATED"/>
    <property type="match status" value="1"/>
</dbReference>
<evidence type="ECO:0000256" key="2">
    <source>
        <dbReference type="ARBA" id="ARBA00022723"/>
    </source>
</evidence>
<proteinExistence type="inferred from homology"/>
<evidence type="ECO:0000256" key="3">
    <source>
        <dbReference type="ARBA" id="ARBA00022833"/>
    </source>
</evidence>
<evidence type="ECO:0000313" key="6">
    <source>
        <dbReference type="EMBL" id="PWG61227.1"/>
    </source>
</evidence>
<evidence type="ECO:0000256" key="1">
    <source>
        <dbReference type="ARBA" id="ARBA00005495"/>
    </source>
</evidence>
<protein>
    <submittedName>
        <fullName evidence="6">Aldehyde-activating protein</fullName>
    </submittedName>
</protein>
<evidence type="ECO:0000256" key="4">
    <source>
        <dbReference type="ARBA" id="ARBA00023239"/>
    </source>
</evidence>
<dbReference type="RefSeq" id="WP_109680126.1">
    <property type="nucleotide sequence ID" value="NZ_CP086615.1"/>
</dbReference>
<keyword evidence="2" id="KW-0479">Metal-binding</keyword>
<keyword evidence="7" id="KW-1185">Reference proteome</keyword>
<keyword evidence="4" id="KW-0456">Lyase</keyword>
<reference evidence="6 7" key="1">
    <citation type="submission" date="2018-05" db="EMBL/GenBank/DDBJ databases">
        <title>Spiribacter halobius sp. nov., a moderately halophilic bacterium isolated from marine solar saltern.</title>
        <authorList>
            <person name="Zheng W.-S."/>
            <person name="Lu D.-C."/>
            <person name="Du Z.-J."/>
        </authorList>
    </citation>
    <scope>NUCLEOTIDE SEQUENCE [LARGE SCALE GENOMIC DNA]</scope>
    <source>
        <strain evidence="6 7">E85</strain>
    </source>
</reference>
<dbReference type="GO" id="GO:0016846">
    <property type="term" value="F:carbon-sulfur lyase activity"/>
    <property type="evidence" value="ECO:0007669"/>
    <property type="project" value="InterPro"/>
</dbReference>
<dbReference type="InterPro" id="IPR006913">
    <property type="entry name" value="CENP-V/GFA"/>
</dbReference>
<dbReference type="GO" id="GO:0046872">
    <property type="term" value="F:metal ion binding"/>
    <property type="evidence" value="ECO:0007669"/>
    <property type="project" value="UniProtKB-KW"/>
</dbReference>
<comment type="caution">
    <text evidence="6">The sequence shown here is derived from an EMBL/GenBank/DDBJ whole genome shotgun (WGS) entry which is preliminary data.</text>
</comment>
<dbReference type="AlphaFoldDB" id="A0A2U2MWI2"/>
<sequence>MIKEQAYTGSCFCGAVQFAVNGEPAAMGYCHCHSCRHWSAGPVNAFTLWPPEALKITGGAGNIATYEKTPASQRKWCRRCGGHLFTVHPSMGLVDVYAALLPDLPFEPQVHVNYAEAVLRVHDGVAKLKDVPEEMGGSGLGAEA</sequence>
<evidence type="ECO:0000259" key="5">
    <source>
        <dbReference type="PROSITE" id="PS51891"/>
    </source>
</evidence>
<dbReference type="InterPro" id="IPR011057">
    <property type="entry name" value="Mss4-like_sf"/>
</dbReference>
<evidence type="ECO:0000313" key="7">
    <source>
        <dbReference type="Proteomes" id="UP000245474"/>
    </source>
</evidence>
<name>A0A2U2MWI2_9GAMM</name>
<dbReference type="PANTHER" id="PTHR33337">
    <property type="entry name" value="GFA DOMAIN-CONTAINING PROTEIN"/>
    <property type="match status" value="1"/>
</dbReference>
<gene>
    <name evidence="6" type="ORF">DEM34_17530</name>
</gene>
<accession>A0A2U2MWI2</accession>
<dbReference type="SUPFAM" id="SSF51316">
    <property type="entry name" value="Mss4-like"/>
    <property type="match status" value="1"/>
</dbReference>
<dbReference type="Proteomes" id="UP000245474">
    <property type="component" value="Unassembled WGS sequence"/>
</dbReference>